<proteinExistence type="inferred from homology"/>
<accession>A0ABD1S339</accession>
<evidence type="ECO:0000313" key="8">
    <source>
        <dbReference type="EMBL" id="KAL2495132.1"/>
    </source>
</evidence>
<dbReference type="Proteomes" id="UP001604277">
    <property type="component" value="Unassembled WGS sequence"/>
</dbReference>
<comment type="caution">
    <text evidence="8">The sequence shown here is derived from an EMBL/GenBank/DDBJ whole genome shotgun (WGS) entry which is preliminary data.</text>
</comment>
<name>A0ABD1S339_9LAMI</name>
<evidence type="ECO:0000256" key="5">
    <source>
        <dbReference type="ARBA" id="ARBA00022989"/>
    </source>
</evidence>
<comment type="subcellular location">
    <subcellularLocation>
        <location evidence="1">Membrane</location>
        <topology evidence="1">Multi-pass membrane protein</topology>
    </subcellularLocation>
</comment>
<dbReference type="GO" id="GO:0015858">
    <property type="term" value="P:nucleoside transport"/>
    <property type="evidence" value="ECO:0007669"/>
    <property type="project" value="UniProtKB-ARBA"/>
</dbReference>
<dbReference type="GO" id="GO:0016020">
    <property type="term" value="C:membrane"/>
    <property type="evidence" value="ECO:0007669"/>
    <property type="project" value="UniProtKB-SubCell"/>
</dbReference>
<dbReference type="GO" id="GO:0022857">
    <property type="term" value="F:transmembrane transporter activity"/>
    <property type="evidence" value="ECO:0007669"/>
    <property type="project" value="UniProtKB-ARBA"/>
</dbReference>
<keyword evidence="5 7" id="KW-1133">Transmembrane helix</keyword>
<evidence type="ECO:0000256" key="3">
    <source>
        <dbReference type="ARBA" id="ARBA00022448"/>
    </source>
</evidence>
<keyword evidence="4 7" id="KW-0812">Transmembrane</keyword>
<dbReference type="AlphaFoldDB" id="A0ABD1S339"/>
<evidence type="ECO:0000313" key="9">
    <source>
        <dbReference type="Proteomes" id="UP001604277"/>
    </source>
</evidence>
<keyword evidence="6 7" id="KW-0472">Membrane</keyword>
<feature type="transmembrane region" description="Helical" evidence="7">
    <location>
        <begin position="316"/>
        <end position="335"/>
    </location>
</feature>
<evidence type="ECO:0000256" key="6">
    <source>
        <dbReference type="ARBA" id="ARBA00023136"/>
    </source>
</evidence>
<evidence type="ECO:0000256" key="1">
    <source>
        <dbReference type="ARBA" id="ARBA00004141"/>
    </source>
</evidence>
<dbReference type="EMBL" id="JBFOLJ010000011">
    <property type="protein sequence ID" value="KAL2495132.1"/>
    <property type="molecule type" value="Genomic_DNA"/>
</dbReference>
<keyword evidence="9" id="KW-1185">Reference proteome</keyword>
<dbReference type="PANTHER" id="PTHR10332">
    <property type="entry name" value="EQUILIBRATIVE NUCLEOSIDE TRANSPORTER"/>
    <property type="match status" value="1"/>
</dbReference>
<evidence type="ECO:0000256" key="2">
    <source>
        <dbReference type="ARBA" id="ARBA00007965"/>
    </source>
</evidence>
<dbReference type="InterPro" id="IPR002259">
    <property type="entry name" value="Eqnu_transpt"/>
</dbReference>
<gene>
    <name evidence="8" type="ORF">Fot_38889</name>
</gene>
<feature type="transmembrane region" description="Helical" evidence="7">
    <location>
        <begin position="67"/>
        <end position="89"/>
    </location>
</feature>
<feature type="transmembrane region" description="Helical" evidence="7">
    <location>
        <begin position="341"/>
        <end position="365"/>
    </location>
</feature>
<keyword evidence="3" id="KW-0813">Transport</keyword>
<evidence type="ECO:0000256" key="7">
    <source>
        <dbReference type="SAM" id="Phobius"/>
    </source>
</evidence>
<feature type="transmembrane region" description="Helical" evidence="7">
    <location>
        <begin position="43"/>
        <end position="61"/>
    </location>
</feature>
<reference evidence="9" key="1">
    <citation type="submission" date="2024-07" db="EMBL/GenBank/DDBJ databases">
        <title>Two chromosome-level genome assemblies of Korean endemic species Abeliophyllum distichum and Forsythia ovata (Oleaceae).</title>
        <authorList>
            <person name="Jang H."/>
        </authorList>
    </citation>
    <scope>NUCLEOTIDE SEQUENCE [LARGE SCALE GENOMIC DNA]</scope>
</reference>
<dbReference type="PANTHER" id="PTHR10332:SF38">
    <property type="entry name" value="EQUILIBRATIVE NUCLEOTIDE TRANSPORTER 3-RELATED"/>
    <property type="match status" value="1"/>
</dbReference>
<evidence type="ECO:0000256" key="4">
    <source>
        <dbReference type="ARBA" id="ARBA00022692"/>
    </source>
</evidence>
<comment type="similarity">
    <text evidence="2">Belongs to the SLC29A/ENT transporter (TC 2.A.57) family.</text>
</comment>
<protein>
    <submittedName>
        <fullName evidence="8">Uncharacterized protein</fullName>
    </submittedName>
</protein>
<organism evidence="8 9">
    <name type="scientific">Forsythia ovata</name>
    <dbReference type="NCBI Taxonomy" id="205694"/>
    <lineage>
        <taxon>Eukaryota</taxon>
        <taxon>Viridiplantae</taxon>
        <taxon>Streptophyta</taxon>
        <taxon>Embryophyta</taxon>
        <taxon>Tracheophyta</taxon>
        <taxon>Spermatophyta</taxon>
        <taxon>Magnoliopsida</taxon>
        <taxon>eudicotyledons</taxon>
        <taxon>Gunneridae</taxon>
        <taxon>Pentapetalae</taxon>
        <taxon>asterids</taxon>
        <taxon>lamiids</taxon>
        <taxon>Lamiales</taxon>
        <taxon>Oleaceae</taxon>
        <taxon>Forsythieae</taxon>
        <taxon>Forsythia</taxon>
    </lineage>
</organism>
<sequence length="524" mass="57995">MDVDKIHPFSSTLGCFNRGGATMTNLDSAGVPSPSRLEGKYKAMVVCWFLGLGSLVSWNTMLTIGDYYYNLFPPIIVINVKLPIVKYYCIKAASKGSKTVSADLAAAGIYTEETANLPIVKYYCIKAASKGSKTVSADLAAAGIHTEETTNVSSCPDSDVQRVGSYRTIYSPYKEYQVRITKWHVDSIIIAFPAHSRVPLHRKVSSCPDSDVQRVGSYRTIYSPYKEYQVRITKWHVDSIIIAFPAHSRVPLHRKVSSCPDSDVQRVGSYRTIYSPYKEYQVRITKWHVDSIIIAFPAHSRVPLHRKSIKLESQKGMLIASLSRFLLILTFYFTAKYGDQGWMILLVSFLGLTNGSFTVCVLTAAPKGYKCKKHPADLSSGIGVCASCLRESLFALIAAQARKTGRSPRRSPGIRYPTVFSCYSQQSQVASASLVTVEVKKKSSGGKFSSLFLGLFRSKSEKLDSNSGPFLDPGVVGTARELNPQDSCTSSPSWFPTILPARWRKQISTLSLDKNLIGDHMTIF</sequence>